<dbReference type="PROSITE" id="PS51736">
    <property type="entry name" value="RECOMBINASES_3"/>
    <property type="match status" value="1"/>
</dbReference>
<feature type="domain" description="Resolvase/invertase-type recombinase catalytic" evidence="4">
    <location>
        <begin position="1"/>
        <end position="124"/>
    </location>
</feature>
<keyword evidence="2" id="KW-0238">DNA-binding</keyword>
<dbReference type="SMART" id="SM00857">
    <property type="entry name" value="Resolvase"/>
    <property type="match status" value="1"/>
</dbReference>
<dbReference type="GO" id="GO:0000150">
    <property type="term" value="F:DNA strand exchange activity"/>
    <property type="evidence" value="ECO:0007669"/>
    <property type="project" value="InterPro"/>
</dbReference>
<dbReference type="Gene3D" id="1.10.10.60">
    <property type="entry name" value="Homeodomain-like"/>
    <property type="match status" value="1"/>
</dbReference>
<evidence type="ECO:0000256" key="3">
    <source>
        <dbReference type="ARBA" id="ARBA00023172"/>
    </source>
</evidence>
<gene>
    <name evidence="5" type="ORF">M8523_35655</name>
</gene>
<dbReference type="InterPro" id="IPR050639">
    <property type="entry name" value="SSR_resolvase"/>
</dbReference>
<evidence type="ECO:0000313" key="5">
    <source>
        <dbReference type="EMBL" id="MCW6513181.1"/>
    </source>
</evidence>
<dbReference type="CDD" id="cd03768">
    <property type="entry name" value="SR_ResInv"/>
    <property type="match status" value="1"/>
</dbReference>
<dbReference type="Gene3D" id="3.40.50.1390">
    <property type="entry name" value="Resolvase, N-terminal catalytic domain"/>
    <property type="match status" value="1"/>
</dbReference>
<evidence type="ECO:0000313" key="6">
    <source>
        <dbReference type="Proteomes" id="UP001165667"/>
    </source>
</evidence>
<accession>A0AA41Z534</accession>
<keyword evidence="3" id="KW-0233">DNA recombination</keyword>
<dbReference type="SUPFAM" id="SSF46689">
    <property type="entry name" value="Homeodomain-like"/>
    <property type="match status" value="1"/>
</dbReference>
<protein>
    <submittedName>
        <fullName evidence="5">Recombinase family protein</fullName>
    </submittedName>
</protein>
<dbReference type="Pfam" id="PF00239">
    <property type="entry name" value="Resolvase"/>
    <property type="match status" value="1"/>
</dbReference>
<reference evidence="5" key="1">
    <citation type="submission" date="2022-05" db="EMBL/GenBank/DDBJ databases">
        <authorList>
            <person name="Pankratov T."/>
        </authorList>
    </citation>
    <scope>NUCLEOTIDE SEQUENCE</scope>
    <source>
        <strain evidence="5">BP6-180914</strain>
    </source>
</reference>
<dbReference type="GO" id="GO:0003677">
    <property type="term" value="F:DNA binding"/>
    <property type="evidence" value="ECO:0007669"/>
    <property type="project" value="UniProtKB-KW"/>
</dbReference>
<dbReference type="RefSeq" id="WP_282589551.1">
    <property type="nucleotide sequence ID" value="NZ_JAMOIM010000107.1"/>
</dbReference>
<comment type="similarity">
    <text evidence="1">Belongs to the site-specific recombinase resolvase family.</text>
</comment>
<dbReference type="InterPro" id="IPR006119">
    <property type="entry name" value="Resolv_N"/>
</dbReference>
<dbReference type="InterPro" id="IPR009057">
    <property type="entry name" value="Homeodomain-like_sf"/>
</dbReference>
<sequence>TQEQCPDRQVDGLRDRCDRLCLEIVSAVSPRRPVYDAVIAELRPGDTLVVWDLDRAFRSVLDAVSQSERLRAMGIEFEIVSLQIDTATPAGMLVYTIMSAIAEFERRLLAQRTREGMASARRRGARLGRPPKLDEGQLAEARCRLLACEAPAEVARDLGVARWTLARSLRRQGLSSA</sequence>
<evidence type="ECO:0000259" key="4">
    <source>
        <dbReference type="PROSITE" id="PS51736"/>
    </source>
</evidence>
<dbReference type="PANTHER" id="PTHR30461">
    <property type="entry name" value="DNA-INVERTASE FROM LAMBDOID PROPHAGE"/>
    <property type="match status" value="1"/>
</dbReference>
<dbReference type="Proteomes" id="UP001165667">
    <property type="component" value="Unassembled WGS sequence"/>
</dbReference>
<dbReference type="SUPFAM" id="SSF53041">
    <property type="entry name" value="Resolvase-like"/>
    <property type="match status" value="1"/>
</dbReference>
<feature type="non-terminal residue" evidence="5">
    <location>
        <position position="1"/>
    </location>
</feature>
<comment type="caution">
    <text evidence="5">The sequence shown here is derived from an EMBL/GenBank/DDBJ whole genome shotgun (WGS) entry which is preliminary data.</text>
</comment>
<organism evidence="5 6">
    <name type="scientific">Lichenifustis flavocetrariae</name>
    <dbReference type="NCBI Taxonomy" id="2949735"/>
    <lineage>
        <taxon>Bacteria</taxon>
        <taxon>Pseudomonadati</taxon>
        <taxon>Pseudomonadota</taxon>
        <taxon>Alphaproteobacteria</taxon>
        <taxon>Hyphomicrobiales</taxon>
        <taxon>Lichenihabitantaceae</taxon>
        <taxon>Lichenifustis</taxon>
    </lineage>
</organism>
<keyword evidence="6" id="KW-1185">Reference proteome</keyword>
<dbReference type="EMBL" id="JAMOIM010000107">
    <property type="protein sequence ID" value="MCW6513181.1"/>
    <property type="molecule type" value="Genomic_DNA"/>
</dbReference>
<proteinExistence type="inferred from homology"/>
<dbReference type="AlphaFoldDB" id="A0AA41Z534"/>
<dbReference type="InterPro" id="IPR036162">
    <property type="entry name" value="Resolvase-like_N_sf"/>
</dbReference>
<evidence type="ECO:0000256" key="2">
    <source>
        <dbReference type="ARBA" id="ARBA00023125"/>
    </source>
</evidence>
<dbReference type="PANTHER" id="PTHR30461:SF2">
    <property type="entry name" value="SERINE RECOMBINASE PINE-RELATED"/>
    <property type="match status" value="1"/>
</dbReference>
<evidence type="ECO:0000256" key="1">
    <source>
        <dbReference type="ARBA" id="ARBA00009913"/>
    </source>
</evidence>
<name>A0AA41Z534_9HYPH</name>